<evidence type="ECO:0000313" key="3">
    <source>
        <dbReference type="Proteomes" id="UP000314294"/>
    </source>
</evidence>
<keyword evidence="3" id="KW-1185">Reference proteome</keyword>
<feature type="compositionally biased region" description="Basic and acidic residues" evidence="1">
    <location>
        <begin position="15"/>
        <end position="47"/>
    </location>
</feature>
<evidence type="ECO:0000313" key="2">
    <source>
        <dbReference type="EMBL" id="TNN89658.1"/>
    </source>
</evidence>
<dbReference type="EMBL" id="SRLO01000001">
    <property type="protein sequence ID" value="TNN89658.1"/>
    <property type="molecule type" value="Genomic_DNA"/>
</dbReference>
<gene>
    <name evidence="2" type="ORF">EYF80_000261</name>
</gene>
<proteinExistence type="predicted"/>
<dbReference type="AlphaFoldDB" id="A0A4Z2JJ42"/>
<organism evidence="2 3">
    <name type="scientific">Liparis tanakae</name>
    <name type="common">Tanaka's snailfish</name>
    <dbReference type="NCBI Taxonomy" id="230148"/>
    <lineage>
        <taxon>Eukaryota</taxon>
        <taxon>Metazoa</taxon>
        <taxon>Chordata</taxon>
        <taxon>Craniata</taxon>
        <taxon>Vertebrata</taxon>
        <taxon>Euteleostomi</taxon>
        <taxon>Actinopterygii</taxon>
        <taxon>Neopterygii</taxon>
        <taxon>Teleostei</taxon>
        <taxon>Neoteleostei</taxon>
        <taxon>Acanthomorphata</taxon>
        <taxon>Eupercaria</taxon>
        <taxon>Perciformes</taxon>
        <taxon>Cottioidei</taxon>
        <taxon>Cottales</taxon>
        <taxon>Liparidae</taxon>
        <taxon>Liparis</taxon>
    </lineage>
</organism>
<reference evidence="2 3" key="1">
    <citation type="submission" date="2019-03" db="EMBL/GenBank/DDBJ databases">
        <title>First draft genome of Liparis tanakae, snailfish: a comprehensive survey of snailfish specific genes.</title>
        <authorList>
            <person name="Kim W."/>
            <person name="Song I."/>
            <person name="Jeong J.-H."/>
            <person name="Kim D."/>
            <person name="Kim S."/>
            <person name="Ryu S."/>
            <person name="Song J.Y."/>
            <person name="Lee S.K."/>
        </authorList>
    </citation>
    <scope>NUCLEOTIDE SEQUENCE [LARGE SCALE GENOMIC DNA]</scope>
    <source>
        <tissue evidence="2">Muscle</tissue>
    </source>
</reference>
<dbReference type="Proteomes" id="UP000314294">
    <property type="component" value="Unassembled WGS sequence"/>
</dbReference>
<sequence length="69" mass="7554">MTTQADDLIAVTFERRSLKETGRSRRERADATERRGRSGSVGRKDGKSSGIAAEASRSLCARLTARITE</sequence>
<evidence type="ECO:0000256" key="1">
    <source>
        <dbReference type="SAM" id="MobiDB-lite"/>
    </source>
</evidence>
<feature type="region of interest" description="Disordered" evidence="1">
    <location>
        <begin position="15"/>
        <end position="55"/>
    </location>
</feature>
<protein>
    <submittedName>
        <fullName evidence="2">Uncharacterized protein</fullName>
    </submittedName>
</protein>
<comment type="caution">
    <text evidence="2">The sequence shown here is derived from an EMBL/GenBank/DDBJ whole genome shotgun (WGS) entry which is preliminary data.</text>
</comment>
<name>A0A4Z2JJ42_9TELE</name>
<accession>A0A4Z2JJ42</accession>